<gene>
    <name evidence="3" type="ORF">MARIT_1674</name>
</gene>
<dbReference type="GeneID" id="47723184"/>
<proteinExistence type="predicted"/>
<reference evidence="3 4" key="1">
    <citation type="submission" date="2016-11" db="EMBL/GenBank/DDBJ databases">
        <authorList>
            <person name="Jaros S."/>
            <person name="Januszkiewicz K."/>
            <person name="Wedrychowicz H."/>
        </authorList>
    </citation>
    <scope>NUCLEOTIDE SEQUENCE [LARGE SCALE GENOMIC DNA]</scope>
    <source>
        <strain evidence="3">NCIMB 2154T</strain>
    </source>
</reference>
<feature type="domain" description="Peptidase A2" evidence="2">
    <location>
        <begin position="55"/>
        <end position="92"/>
    </location>
</feature>
<dbReference type="Gene3D" id="2.30.42.10">
    <property type="match status" value="1"/>
</dbReference>
<dbReference type="STRING" id="1349785.GCA_000509405_02202"/>
<dbReference type="Pfam" id="PF13650">
    <property type="entry name" value="Asp_protease_2"/>
    <property type="match status" value="1"/>
</dbReference>
<dbReference type="Proteomes" id="UP000231564">
    <property type="component" value="Chromosome MARIT"/>
</dbReference>
<organism evidence="3 4">
    <name type="scientific">Tenacibaculum maritimum NCIMB 2154</name>
    <dbReference type="NCBI Taxonomy" id="1349785"/>
    <lineage>
        <taxon>Bacteria</taxon>
        <taxon>Pseudomonadati</taxon>
        <taxon>Bacteroidota</taxon>
        <taxon>Flavobacteriia</taxon>
        <taxon>Flavobacteriales</taxon>
        <taxon>Flavobacteriaceae</taxon>
        <taxon>Tenacibaculum</taxon>
    </lineage>
</organism>
<dbReference type="InterPro" id="IPR001995">
    <property type="entry name" value="Peptidase_A2_cat"/>
</dbReference>
<evidence type="ECO:0000313" key="3">
    <source>
        <dbReference type="EMBL" id="SFZ82621.1"/>
    </source>
</evidence>
<dbReference type="OrthoDB" id="3521766at2"/>
<dbReference type="KEGG" id="tmar:MARIT_1674"/>
<dbReference type="EMBL" id="LT634361">
    <property type="protein sequence ID" value="SFZ82621.1"/>
    <property type="molecule type" value="Genomic_DNA"/>
</dbReference>
<dbReference type="GO" id="GO:0006508">
    <property type="term" value="P:proteolysis"/>
    <property type="evidence" value="ECO:0007669"/>
    <property type="project" value="InterPro"/>
</dbReference>
<dbReference type="InterPro" id="IPR021109">
    <property type="entry name" value="Peptidase_aspartic_dom_sf"/>
</dbReference>
<dbReference type="SUPFAM" id="SSF50156">
    <property type="entry name" value="PDZ domain-like"/>
    <property type="match status" value="1"/>
</dbReference>
<dbReference type="PROSITE" id="PS00141">
    <property type="entry name" value="ASP_PROTEASE"/>
    <property type="match status" value="1"/>
</dbReference>
<dbReference type="Gene3D" id="2.40.70.10">
    <property type="entry name" value="Acid Proteases"/>
    <property type="match status" value="1"/>
</dbReference>
<dbReference type="InterPro" id="IPR041489">
    <property type="entry name" value="PDZ_6"/>
</dbReference>
<dbReference type="Pfam" id="PF17820">
    <property type="entry name" value="PDZ_6"/>
    <property type="match status" value="1"/>
</dbReference>
<dbReference type="GO" id="GO:0004190">
    <property type="term" value="F:aspartic-type endopeptidase activity"/>
    <property type="evidence" value="ECO:0007669"/>
    <property type="project" value="InterPro"/>
</dbReference>
<dbReference type="SUPFAM" id="SSF50630">
    <property type="entry name" value="Acid proteases"/>
    <property type="match status" value="1"/>
</dbReference>
<dbReference type="InterPro" id="IPR036034">
    <property type="entry name" value="PDZ_sf"/>
</dbReference>
<accession>A0A2H1EA43</accession>
<evidence type="ECO:0000313" key="4">
    <source>
        <dbReference type="Proteomes" id="UP000231564"/>
    </source>
</evidence>
<keyword evidence="4" id="KW-1185">Reference proteome</keyword>
<dbReference type="InterPro" id="IPR001478">
    <property type="entry name" value="PDZ"/>
</dbReference>
<evidence type="ECO:0000259" key="2">
    <source>
        <dbReference type="PROSITE" id="PS50175"/>
    </source>
</evidence>
<dbReference type="SMART" id="SM00228">
    <property type="entry name" value="PDZ"/>
    <property type="match status" value="1"/>
</dbReference>
<name>A0A2H1EA43_9FLAO</name>
<keyword evidence="1" id="KW-0378">Hydrolase</keyword>
<protein>
    <recommendedName>
        <fullName evidence="2">Peptidase A2 domain-containing protein</fullName>
    </recommendedName>
</protein>
<dbReference type="PROSITE" id="PS50175">
    <property type="entry name" value="ASP_PROT_RETROV"/>
    <property type="match status" value="1"/>
</dbReference>
<dbReference type="AlphaFoldDB" id="A0A2H1EA43"/>
<dbReference type="InterPro" id="IPR001969">
    <property type="entry name" value="Aspartic_peptidase_AS"/>
</dbReference>
<dbReference type="RefSeq" id="WP_100211231.1">
    <property type="nucleotide sequence ID" value="NZ_CP138495.1"/>
</dbReference>
<evidence type="ECO:0000256" key="1">
    <source>
        <dbReference type="ARBA" id="ARBA00022801"/>
    </source>
</evidence>
<sequence length="445" mass="50926">MKKYILLFIILLFCSKIKGQSGFYFSGDKKNKQSIRFKLINNLIVIPLEINGKPLSFILDTGVNKTILFNLSKKDSLDLRNARRIILRGLGSGAPVEALVSKGNQFKIKNLISEKEELCVILEDKFDISAKMGVTIHGIIGYSLFKNLIVNINYRTKKIAFYNPNTFDYPKCKRCEVFSLEFYKNKPYINTEIQLDTIENKKIAVKMLIDTGGSDALWLFEGSKKEIKTPKKYFNDFIGEGLSGTIYGHRARIPIAKLGSYEIKAPTVTFLDSISTFNARKFKERNGSFGGGALKRFKIWIDYPNKKITFKKNGSLSKGFFYNMSGLGIVYNGQELVQEEVKDQIIQMANGGSRNKGSFSFVTSYRYNFKPSYKVERVIKGSPGDLSGIKEGDEIKMINGRFSHEYNTLEEIISLFRTKPNKRIRMVVNRNGLKLKFEFRLRRRI</sequence>